<keyword evidence="4" id="KW-1133">Transmembrane helix</keyword>
<evidence type="ECO:0000256" key="3">
    <source>
        <dbReference type="ARBA" id="ARBA00022801"/>
    </source>
</evidence>
<feature type="transmembrane region" description="Helical" evidence="4">
    <location>
        <begin position="22"/>
        <end position="39"/>
    </location>
</feature>
<evidence type="ECO:0000256" key="2">
    <source>
        <dbReference type="ARBA" id="ARBA00022722"/>
    </source>
</evidence>
<proteinExistence type="inferred from homology"/>
<keyword evidence="6" id="KW-1185">Reference proteome</keyword>
<dbReference type="InterPro" id="IPR044925">
    <property type="entry name" value="His-Me_finger_sf"/>
</dbReference>
<comment type="caution">
    <text evidence="5">The sequence shown here is derived from an EMBL/GenBank/DDBJ whole genome shotgun (WGS) entry which is preliminary data.</text>
</comment>
<dbReference type="EMBL" id="SORO01000001">
    <property type="protein sequence ID" value="TDY71308.1"/>
    <property type="molecule type" value="Genomic_DNA"/>
</dbReference>
<organism evidence="5 6">
    <name type="scientific">Leptospira meyeri</name>
    <dbReference type="NCBI Taxonomy" id="29508"/>
    <lineage>
        <taxon>Bacteria</taxon>
        <taxon>Pseudomonadati</taxon>
        <taxon>Spirochaetota</taxon>
        <taxon>Spirochaetia</taxon>
        <taxon>Leptospirales</taxon>
        <taxon>Leptospiraceae</taxon>
        <taxon>Leptospira</taxon>
    </lineage>
</organism>
<dbReference type="GO" id="GO:0016787">
    <property type="term" value="F:hydrolase activity"/>
    <property type="evidence" value="ECO:0007669"/>
    <property type="project" value="UniProtKB-KW"/>
</dbReference>
<dbReference type="PANTHER" id="PTHR33607:SF2">
    <property type="entry name" value="ENDONUCLEASE-1"/>
    <property type="match status" value="1"/>
</dbReference>
<evidence type="ECO:0000256" key="4">
    <source>
        <dbReference type="SAM" id="Phobius"/>
    </source>
</evidence>
<dbReference type="STRING" id="1193051.LEP1GSC017_3700"/>
<dbReference type="Proteomes" id="UP000294684">
    <property type="component" value="Unassembled WGS sequence"/>
</dbReference>
<name>A0A4R8MTC2_LEPME</name>
<evidence type="ECO:0000313" key="5">
    <source>
        <dbReference type="EMBL" id="TDY71308.1"/>
    </source>
</evidence>
<dbReference type="GO" id="GO:0004518">
    <property type="term" value="F:nuclease activity"/>
    <property type="evidence" value="ECO:0007669"/>
    <property type="project" value="UniProtKB-KW"/>
</dbReference>
<accession>A0A4R8MTC2</accession>
<dbReference type="Pfam" id="PF04231">
    <property type="entry name" value="Endonuclease_1"/>
    <property type="match status" value="1"/>
</dbReference>
<keyword evidence="2" id="KW-0540">Nuclease</keyword>
<dbReference type="AlphaFoldDB" id="A0A4R8MTC2"/>
<dbReference type="SUPFAM" id="SSF54060">
    <property type="entry name" value="His-Me finger endonucleases"/>
    <property type="match status" value="1"/>
</dbReference>
<sequence length="270" mass="31868">MDFSFSLYNDYVFTSDSTLKKIHLLYLSVFLLVGFFLYAQTEEKEAPKESIPREFDFQKAKRILKRFYKKVGTDFYCGCSFTEDKENFGRLKIDFSSCGLASRKDRDRQTWIEWEHIVPAHSFGSQRECWTQKNCEANGKSVRGRKCCRAADPEFNRMEADMHNIVPVPGEINSDRGTFSYGEIEGEDRIYGLCDFEINFKEQTAEPKSNIRGDIARAYFYMEWKYGIPVPENRRKLYESWNQLDPPDTFEIRRNEIIEKIQKVKNPFID</sequence>
<keyword evidence="3" id="KW-0378">Hydrolase</keyword>
<reference evidence="5 6" key="1">
    <citation type="submission" date="2019-03" db="EMBL/GenBank/DDBJ databases">
        <title>Genomic Encyclopedia of Archaeal and Bacterial Type Strains, Phase II (KMG-II): from individual species to whole genera.</title>
        <authorList>
            <person name="Goeker M."/>
        </authorList>
    </citation>
    <scope>NUCLEOTIDE SEQUENCE [LARGE SCALE GENOMIC DNA]</scope>
    <source>
        <strain evidence="5 6">DSM 21537</strain>
    </source>
</reference>
<keyword evidence="4" id="KW-0472">Membrane</keyword>
<keyword evidence="4" id="KW-0812">Transmembrane</keyword>
<protein>
    <submittedName>
        <fullName evidence="5">Deoxyribonuclease-1</fullName>
    </submittedName>
</protein>
<dbReference type="PANTHER" id="PTHR33607">
    <property type="entry name" value="ENDONUCLEASE-1"/>
    <property type="match status" value="1"/>
</dbReference>
<evidence type="ECO:0000256" key="1">
    <source>
        <dbReference type="ARBA" id="ARBA00006429"/>
    </source>
</evidence>
<evidence type="ECO:0000313" key="6">
    <source>
        <dbReference type="Proteomes" id="UP000294684"/>
    </source>
</evidence>
<comment type="similarity">
    <text evidence="1">Belongs to the EndA/NucM nuclease family.</text>
</comment>
<dbReference type="InterPro" id="IPR007346">
    <property type="entry name" value="Endonuclease-I"/>
</dbReference>
<gene>
    <name evidence="5" type="ORF">CLV96_0268</name>
</gene>